<reference evidence="12" key="2">
    <citation type="journal article" date="2021" name="PeerJ">
        <title>Extensive microbial diversity within the chicken gut microbiome revealed by metagenomics and culture.</title>
        <authorList>
            <person name="Gilroy R."/>
            <person name="Ravi A."/>
            <person name="Getino M."/>
            <person name="Pursley I."/>
            <person name="Horton D.L."/>
            <person name="Alikhan N.F."/>
            <person name="Baker D."/>
            <person name="Gharbi K."/>
            <person name="Hall N."/>
            <person name="Watson M."/>
            <person name="Adriaenssens E.M."/>
            <person name="Foster-Nyarko E."/>
            <person name="Jarju S."/>
            <person name="Secka A."/>
            <person name="Antonio M."/>
            <person name="Oren A."/>
            <person name="Chaudhuri R.R."/>
            <person name="La Ragione R."/>
            <person name="Hildebrand F."/>
            <person name="Pallen M.J."/>
        </authorList>
    </citation>
    <scope>NUCLEOTIDE SEQUENCE</scope>
    <source>
        <strain evidence="12">G3-3990</strain>
    </source>
</reference>
<organism evidence="12 13">
    <name type="scientific">Candidatus Gallipaludibacter merdavium</name>
    <dbReference type="NCBI Taxonomy" id="2840839"/>
    <lineage>
        <taxon>Bacteria</taxon>
        <taxon>Pseudomonadati</taxon>
        <taxon>Bacteroidota</taxon>
        <taxon>Bacteroidia</taxon>
        <taxon>Bacteroidales</taxon>
        <taxon>Candidatus Gallipaludibacter</taxon>
    </lineage>
</organism>
<dbReference type="InterPro" id="IPR015421">
    <property type="entry name" value="PyrdxlP-dep_Trfase_major"/>
</dbReference>
<evidence type="ECO:0000256" key="2">
    <source>
        <dbReference type="ARBA" id="ARBA00003788"/>
    </source>
</evidence>
<dbReference type="InterPro" id="IPR003437">
    <property type="entry name" value="GcvP"/>
</dbReference>
<dbReference type="InterPro" id="IPR015422">
    <property type="entry name" value="PyrdxlP-dep_Trfase_small"/>
</dbReference>
<proteinExistence type="inferred from homology"/>
<dbReference type="Pfam" id="PF21478">
    <property type="entry name" value="GcvP2_C"/>
    <property type="match status" value="1"/>
</dbReference>
<dbReference type="Proteomes" id="UP000823641">
    <property type="component" value="Unassembled WGS sequence"/>
</dbReference>
<dbReference type="FunFam" id="3.40.640.10:FF:000224">
    <property type="entry name" value="Probable glycine dehydrogenase (decarboxylating) subunit 2"/>
    <property type="match status" value="1"/>
</dbReference>
<dbReference type="InterPro" id="IPR049316">
    <property type="entry name" value="GDC-P_C"/>
</dbReference>
<dbReference type="InterPro" id="IPR015424">
    <property type="entry name" value="PyrdxlP-dep_Trfase"/>
</dbReference>
<comment type="subunit">
    <text evidence="4">The glycine cleavage system is composed of four proteins: P, T, L and H.</text>
</comment>
<evidence type="ECO:0000256" key="3">
    <source>
        <dbReference type="ARBA" id="ARBA00010756"/>
    </source>
</evidence>
<dbReference type="Gene3D" id="3.40.640.10">
    <property type="entry name" value="Type I PLP-dependent aspartate aminotransferase-like (Major domain)"/>
    <property type="match status" value="2"/>
</dbReference>
<sequence>MKDLLPLRHIGISSNEEKEMLETLGVKTLDELIEQTVPADIRLKEPLKLNEPLTERAYLEHIAELAQKNKVFTSYIGQGWYDTVTPAVIQRNVLENPVWYTSYTPYQAEISQGRLEALLNFQTAVSDFAGLPLANCSLLDEATAAAEAATMMHNLRSRDQVKAGVNRLFVDENVFPQTLAVLRTRTEGQGIEIDLGNYADFELTDKHFGVLLQLPNSNGLVEDYADFAAKAHERGCKVAVAADLMSLALLKAPGTWGADICFGSTQRWGIPMGFGGPYAGYFVTRDEYKREIPGRIIGISKDAYGRPAFRLALQTREQHIKREKATSNICTAEALMAIMAGFYAAYHGAEGIRAIAERIHSIATYVNELLPVYGYSQENALFFDTLKITLPESVSIERIKQLSEEYEVNFHYFADGTIGISIDETTDMDDVNVLIDILAQAAGNSPVYVEDEAQLEGLSTLPEEMIREVDYLQNDVFKLYHTETDMMRYIKRLERKDISLAHSMIPLGSCTMKLNAAAEMLPISWMQLGAIHPMAPANQVEGYIEMLEGLKSDLTTITGFAGCSLQPTSGAAGEYAGLVVIRAYLKSKGEGHRNVVLIPASAHGTNPASAVQAGFTPVVVKCDERGNTDLADWDAKAQQYAANLAGCMITYPSTHGIFEKGVMHMCATIHQYGGQVYMDGANMNAQVGLTNPHVIGADVCHLNLHKTFASPHGGGGPGVGAICVAEHLLSCLPSAEEQRVSSALYGNAGISCISYGYIRMMGAEGLTRATKIAILNANYLAAKVGPAYGVVYTGEQGRVGHELILDCRNFKEAEVNESDIAKRLMDFGYHAPTLSFPVHGTLMIEPTESESKAELDRFAEALMTIIEEIKEIVDGKADKLDNVLRNSPHPEYEIVADEWNHAYPRSKAAYPTEWVAANKFWIPVARVDNGWGDRNLVARW</sequence>
<feature type="domain" description="Glycine cleavage system P-protein N-terminal" evidence="10">
    <location>
        <begin position="8"/>
        <end position="438"/>
    </location>
</feature>
<comment type="cofactor">
    <cofactor evidence="1 9">
        <name>pyridoxal 5'-phosphate</name>
        <dbReference type="ChEBI" id="CHEBI:597326"/>
    </cofactor>
</comment>
<dbReference type="NCBIfam" id="TIGR00461">
    <property type="entry name" value="gcvP"/>
    <property type="match status" value="1"/>
</dbReference>
<keyword evidence="7 12" id="KW-0560">Oxidoreductase</keyword>
<dbReference type="SUPFAM" id="SSF53383">
    <property type="entry name" value="PLP-dependent transferases"/>
    <property type="match status" value="2"/>
</dbReference>
<feature type="modified residue" description="N6-(pyridoxal phosphate)lysine" evidence="9">
    <location>
        <position position="706"/>
    </location>
</feature>
<comment type="similarity">
    <text evidence="3">Belongs to the GcvP family.</text>
</comment>
<reference evidence="12" key="1">
    <citation type="submission" date="2020-10" db="EMBL/GenBank/DDBJ databases">
        <authorList>
            <person name="Gilroy R."/>
        </authorList>
    </citation>
    <scope>NUCLEOTIDE SEQUENCE</scope>
    <source>
        <strain evidence="12">G3-3990</strain>
    </source>
</reference>
<dbReference type="GO" id="GO:0004375">
    <property type="term" value="F:glycine dehydrogenase (decarboxylating) activity"/>
    <property type="evidence" value="ECO:0007669"/>
    <property type="project" value="UniProtKB-EC"/>
</dbReference>
<dbReference type="Pfam" id="PF02347">
    <property type="entry name" value="GDC-P"/>
    <property type="match status" value="1"/>
</dbReference>
<dbReference type="PANTHER" id="PTHR11773:SF1">
    <property type="entry name" value="GLYCINE DEHYDROGENASE (DECARBOXYLATING), MITOCHONDRIAL"/>
    <property type="match status" value="1"/>
</dbReference>
<dbReference type="Gene3D" id="3.90.1150.10">
    <property type="entry name" value="Aspartate Aminotransferase, domain 1"/>
    <property type="match status" value="2"/>
</dbReference>
<comment type="function">
    <text evidence="2">The glycine cleavage system catalyzes the degradation of glycine. The P protein binds the alpha-amino group of glycine through its pyridoxal phosphate cofactor; CO(2) is released and the remaining methylamine moiety is then transferred to the lipoamide cofactor of the H protein.</text>
</comment>
<evidence type="ECO:0000256" key="7">
    <source>
        <dbReference type="ARBA" id="ARBA00023002"/>
    </source>
</evidence>
<dbReference type="GO" id="GO:0019464">
    <property type="term" value="P:glycine decarboxylation via glycine cleavage system"/>
    <property type="evidence" value="ECO:0007669"/>
    <property type="project" value="TreeGrafter"/>
</dbReference>
<dbReference type="GO" id="GO:0005960">
    <property type="term" value="C:glycine cleavage complex"/>
    <property type="evidence" value="ECO:0007669"/>
    <property type="project" value="TreeGrafter"/>
</dbReference>
<evidence type="ECO:0000256" key="8">
    <source>
        <dbReference type="ARBA" id="ARBA00049026"/>
    </source>
</evidence>
<keyword evidence="6 9" id="KW-0663">Pyridoxal phosphate</keyword>
<accession>A0A9D9N3X1</accession>
<dbReference type="CDD" id="cd00613">
    <property type="entry name" value="GDC-P"/>
    <property type="match status" value="1"/>
</dbReference>
<dbReference type="GO" id="GO:0005829">
    <property type="term" value="C:cytosol"/>
    <property type="evidence" value="ECO:0007669"/>
    <property type="project" value="TreeGrafter"/>
</dbReference>
<evidence type="ECO:0000256" key="6">
    <source>
        <dbReference type="ARBA" id="ARBA00022898"/>
    </source>
</evidence>
<dbReference type="InterPro" id="IPR049315">
    <property type="entry name" value="GDC-P_N"/>
</dbReference>
<gene>
    <name evidence="12" type="primary">gcvP</name>
    <name evidence="12" type="ORF">IAA73_04465</name>
</gene>
<comment type="caution">
    <text evidence="12">The sequence shown here is derived from an EMBL/GenBank/DDBJ whole genome shotgun (WGS) entry which is preliminary data.</text>
</comment>
<evidence type="ECO:0000256" key="1">
    <source>
        <dbReference type="ARBA" id="ARBA00001933"/>
    </source>
</evidence>
<dbReference type="EMBL" id="JADIMG010000045">
    <property type="protein sequence ID" value="MBO8459571.1"/>
    <property type="molecule type" value="Genomic_DNA"/>
</dbReference>
<dbReference type="AlphaFoldDB" id="A0A9D9N3X1"/>
<dbReference type="GO" id="GO:0016594">
    <property type="term" value="F:glycine binding"/>
    <property type="evidence" value="ECO:0007669"/>
    <property type="project" value="TreeGrafter"/>
</dbReference>
<dbReference type="PANTHER" id="PTHR11773">
    <property type="entry name" value="GLYCINE DEHYDROGENASE, DECARBOXYLATING"/>
    <property type="match status" value="1"/>
</dbReference>
<evidence type="ECO:0000313" key="12">
    <source>
        <dbReference type="EMBL" id="MBO8459571.1"/>
    </source>
</evidence>
<evidence type="ECO:0000256" key="4">
    <source>
        <dbReference type="ARBA" id="ARBA00011690"/>
    </source>
</evidence>
<evidence type="ECO:0000259" key="10">
    <source>
        <dbReference type="Pfam" id="PF02347"/>
    </source>
</evidence>
<evidence type="ECO:0000256" key="5">
    <source>
        <dbReference type="ARBA" id="ARBA00012134"/>
    </source>
</evidence>
<evidence type="ECO:0000313" key="13">
    <source>
        <dbReference type="Proteomes" id="UP000823641"/>
    </source>
</evidence>
<dbReference type="GO" id="GO:0030170">
    <property type="term" value="F:pyridoxal phosphate binding"/>
    <property type="evidence" value="ECO:0007669"/>
    <property type="project" value="TreeGrafter"/>
</dbReference>
<evidence type="ECO:0000259" key="11">
    <source>
        <dbReference type="Pfam" id="PF21478"/>
    </source>
</evidence>
<protein>
    <recommendedName>
        <fullName evidence="5">glycine dehydrogenase (aminomethyl-transferring)</fullName>
        <ecNumber evidence="5">1.4.4.2</ecNumber>
    </recommendedName>
</protein>
<evidence type="ECO:0000256" key="9">
    <source>
        <dbReference type="PIRSR" id="PIRSR603437-50"/>
    </source>
</evidence>
<dbReference type="InterPro" id="IPR020581">
    <property type="entry name" value="GDC_P"/>
</dbReference>
<comment type="catalytic activity">
    <reaction evidence="8">
        <text>N(6)-[(R)-lipoyl]-L-lysyl-[glycine-cleavage complex H protein] + glycine + H(+) = N(6)-[(R)-S(8)-aminomethyldihydrolipoyl]-L-lysyl-[glycine-cleavage complex H protein] + CO2</text>
        <dbReference type="Rhea" id="RHEA:24304"/>
        <dbReference type="Rhea" id="RHEA-COMP:10494"/>
        <dbReference type="Rhea" id="RHEA-COMP:10495"/>
        <dbReference type="ChEBI" id="CHEBI:15378"/>
        <dbReference type="ChEBI" id="CHEBI:16526"/>
        <dbReference type="ChEBI" id="CHEBI:57305"/>
        <dbReference type="ChEBI" id="CHEBI:83099"/>
        <dbReference type="ChEBI" id="CHEBI:83143"/>
        <dbReference type="EC" id="1.4.4.2"/>
    </reaction>
</comment>
<feature type="domain" description="Glycine dehydrogenase C-terminal" evidence="11">
    <location>
        <begin position="769"/>
        <end position="889"/>
    </location>
</feature>
<name>A0A9D9N3X1_9BACT</name>
<dbReference type="EC" id="1.4.4.2" evidence="5"/>